<sequence>MKTFSTLNTLSLLRIFKALVVVVFIASTNGIAQKWSGSHGNEWLAGKYSQPWVRIGVTAKGIHKVNIADLPQAFKDADKNRLELWHRGTQVSIIKADANEILFYGVPNDGASDALLYRLSTSRKNPYFSIYSDESSYFLTINPAANGNRAITATPSSNPSPVAVQSHVKTDVRIYKNEYSHSSQTYYRPSTYNSYFEEGKQYTGTSLMGYFLGNNIQTLNPKSSIIFPSSYQPEPFSFQIKFPVGAAPKKMSVHLKGRLGSSTAEIYVGKTAATLRSVGTISISELNDYDFNFDLQDSDFDANGVGTLGFKSTQVGYEGSGYSVSYFTLVYDQALNMQGLNSYEFELPAVGPGTQSSVSITNTPAGVQVYDITNPDVPRIIPGNPSALLIDRNGQKINLLVSNQITTVAANKISNATFKEINPASYDYLIVCSNTMTSSAEAYATYRRDASPGKKYKPLVISIRDAYNQFNYGEPSPVAIRRFVDFMISDGKKDDKFLLLLGRSNTFPERMTREIPDEVPTVGYPGSDLLLTDGLAGAPDDVPAVAVGRVAAISNQQVLDYLAKVQKYESQTDLGWRKNVIHMNGGKSSTEINQFADYLNAISVDVTSNPFSGNIIPKLKTVASDDVIEMNFAAELNGAGVGMVTYFGHGGVDKTDYNAGYVSDPAKGYNNPNNFPVLFYNGCGVNNVFSGRNGLFGTTPASSVRPMSLDWLLAPNKGAVAVFGNTWDAYASTSNEYLDKLYAQIFMETDVNRKSIGNILKGSCPVDQATKSIYL</sequence>
<dbReference type="AlphaFoldDB" id="A0AAU8FT51"/>
<accession>A0AAU8FT51</accession>
<name>A0AAU8FT51_9BACT</name>
<dbReference type="EMBL" id="CP159289">
    <property type="protein sequence ID" value="XCH26704.1"/>
    <property type="molecule type" value="Genomic_DNA"/>
</dbReference>
<organism evidence="3">
    <name type="scientific">Dyadobacter sp. 676</name>
    <dbReference type="NCBI Taxonomy" id="3088362"/>
    <lineage>
        <taxon>Bacteria</taxon>
        <taxon>Pseudomonadati</taxon>
        <taxon>Bacteroidota</taxon>
        <taxon>Cytophagia</taxon>
        <taxon>Cytophagales</taxon>
        <taxon>Spirosomataceae</taxon>
        <taxon>Dyadobacter</taxon>
    </lineage>
</organism>
<dbReference type="Gene3D" id="3.40.50.10390">
    <property type="entry name" value="Gingipain r, domain 1"/>
    <property type="match status" value="1"/>
</dbReference>
<dbReference type="InterPro" id="IPR029031">
    <property type="entry name" value="Gingipain_N_sf"/>
</dbReference>
<evidence type="ECO:0000313" key="3">
    <source>
        <dbReference type="EMBL" id="XCH26704.1"/>
    </source>
</evidence>
<evidence type="ECO:0000256" key="1">
    <source>
        <dbReference type="ARBA" id="ARBA00022729"/>
    </source>
</evidence>
<dbReference type="Pfam" id="PF01364">
    <property type="entry name" value="Peptidase_C25"/>
    <property type="match status" value="1"/>
</dbReference>
<gene>
    <name evidence="3" type="ORF">ABV298_10025</name>
</gene>
<keyword evidence="1" id="KW-0732">Signal</keyword>
<evidence type="ECO:0000259" key="2">
    <source>
        <dbReference type="Pfam" id="PF01364"/>
    </source>
</evidence>
<proteinExistence type="predicted"/>
<dbReference type="RefSeq" id="WP_353721987.1">
    <property type="nucleotide sequence ID" value="NZ_CP159289.1"/>
</dbReference>
<dbReference type="CDD" id="cd02258">
    <property type="entry name" value="Peptidase_C25_N"/>
    <property type="match status" value="1"/>
</dbReference>
<dbReference type="InterPro" id="IPR029030">
    <property type="entry name" value="Caspase-like_dom_sf"/>
</dbReference>
<protein>
    <submittedName>
        <fullName evidence="3">C25 family cysteine peptidase</fullName>
    </submittedName>
</protein>
<feature type="domain" description="Gingipain" evidence="2">
    <location>
        <begin position="428"/>
        <end position="761"/>
    </location>
</feature>
<dbReference type="GO" id="GO:0006508">
    <property type="term" value="P:proteolysis"/>
    <property type="evidence" value="ECO:0007669"/>
    <property type="project" value="InterPro"/>
</dbReference>
<dbReference type="Gene3D" id="3.40.50.1460">
    <property type="match status" value="1"/>
</dbReference>
<reference evidence="3" key="1">
    <citation type="submission" date="2024-06" db="EMBL/GenBank/DDBJ databases">
        <title>Sequencing and assembly of the genome of Dyadobacter sp. strain 676, a symbiont of Cyamopsis tetragonoloba.</title>
        <authorList>
            <person name="Guro P."/>
            <person name="Sazanova A."/>
            <person name="Kuznetsova I."/>
            <person name="Belimov A."/>
            <person name="Safronova V."/>
        </authorList>
    </citation>
    <scope>NUCLEOTIDE SEQUENCE</scope>
    <source>
        <strain evidence="3">676</strain>
    </source>
</reference>
<dbReference type="GO" id="GO:0008234">
    <property type="term" value="F:cysteine-type peptidase activity"/>
    <property type="evidence" value="ECO:0007669"/>
    <property type="project" value="InterPro"/>
</dbReference>
<dbReference type="InterPro" id="IPR001769">
    <property type="entry name" value="Gingipain"/>
</dbReference>
<dbReference type="SUPFAM" id="SSF52129">
    <property type="entry name" value="Caspase-like"/>
    <property type="match status" value="1"/>
</dbReference>